<protein>
    <recommendedName>
        <fullName evidence="2">Cyanovirin-N domain-containing protein</fullName>
    </recommendedName>
</protein>
<organism evidence="3">
    <name type="scientific">Psilocybe cubensis</name>
    <name type="common">Psychedelic mushroom</name>
    <name type="synonym">Stropharia cubensis</name>
    <dbReference type="NCBI Taxonomy" id="181762"/>
    <lineage>
        <taxon>Eukaryota</taxon>
        <taxon>Fungi</taxon>
        <taxon>Dikarya</taxon>
        <taxon>Basidiomycota</taxon>
        <taxon>Agaricomycotina</taxon>
        <taxon>Agaricomycetes</taxon>
        <taxon>Agaricomycetidae</taxon>
        <taxon>Agaricales</taxon>
        <taxon>Agaricineae</taxon>
        <taxon>Strophariaceae</taxon>
        <taxon>Psilocybe</taxon>
    </lineage>
</organism>
<dbReference type="EMBL" id="JAFIQS010000004">
    <property type="protein sequence ID" value="KAG5170157.1"/>
    <property type="molecule type" value="Genomic_DNA"/>
</dbReference>
<dbReference type="Pfam" id="PF08881">
    <property type="entry name" value="CVNH"/>
    <property type="match status" value="2"/>
</dbReference>
<feature type="domain" description="Cyanovirin-N" evidence="2">
    <location>
        <begin position="2"/>
        <end position="101"/>
    </location>
</feature>
<evidence type="ECO:0000259" key="2">
    <source>
        <dbReference type="SMART" id="SM01111"/>
    </source>
</evidence>
<feature type="domain" description="Cyanovirin-N" evidence="2">
    <location>
        <begin position="188"/>
        <end position="282"/>
    </location>
</feature>
<dbReference type="PANTHER" id="PTHR42076">
    <property type="entry name" value="CYANOVIRIN-N HOMOLOG"/>
    <property type="match status" value="1"/>
</dbReference>
<dbReference type="PANTHER" id="PTHR42076:SF1">
    <property type="entry name" value="CYANOVIRIN-N DOMAIN-CONTAINING PROTEIN"/>
    <property type="match status" value="1"/>
</dbReference>
<proteinExistence type="predicted"/>
<sequence>MSLSSSCKEFSISKSGVLSAKCKIRDTNNFSSSSIKLDDYVGFIDGKLTWGSHGFSAAAESLSVNAEGILTARSKGGSDKATESHLDLNRHIKNVDGSLELITRPLSLSSPKRPEPIKLVAGQDVAKAMLSANSASTATTASSSNMFSAASTMSSATTVSTSSTMTSKSSYFASSSFRRESHHLLIEETCTKLELKGTFLHAQCRRLDGAVVHSKIDLDTIIGFLDGHLQWDISGFSTHCFEYSLDGFFLVAKYRIHKGDEYRIARLDLRTRLRNSNGVLIIIELNKKLSLMLSEVPWMKFKVIAEPDLSVFAKHPVMQETLVSIAETTVEHVTIEMHKMLTIAMETAITAITASAMKHVSAQMESLVTGAVGHASASASITAAENLHIYGGGYYGRGSAYIRGAAGVIHDIHQHREIPVGNGASTGHAHSPLNGHMNGHSHTH</sequence>
<evidence type="ECO:0000256" key="1">
    <source>
        <dbReference type="SAM" id="MobiDB-lite"/>
    </source>
</evidence>
<reference evidence="3" key="1">
    <citation type="submission" date="2021-02" db="EMBL/GenBank/DDBJ databases">
        <title>Psilocybe cubensis genome.</title>
        <authorList>
            <person name="Mckernan K.J."/>
            <person name="Crawford S."/>
            <person name="Trippe A."/>
            <person name="Kane L.T."/>
            <person name="Mclaughlin S."/>
        </authorList>
    </citation>
    <scope>NUCLEOTIDE SEQUENCE [LARGE SCALE GENOMIC DNA]</scope>
    <source>
        <strain evidence="3">MGC-MH-2018</strain>
    </source>
</reference>
<accession>A0A8H7Y0D4</accession>
<comment type="caution">
    <text evidence="3">The sequence shown here is derived from an EMBL/GenBank/DDBJ whole genome shotgun (WGS) entry which is preliminary data.</text>
</comment>
<dbReference type="OrthoDB" id="3056812at2759"/>
<dbReference type="AlphaFoldDB" id="A0A8H7Y0D4"/>
<dbReference type="Gene3D" id="2.30.60.10">
    <property type="entry name" value="Cyanovirin-N"/>
    <property type="match status" value="2"/>
</dbReference>
<name>A0A8H7Y0D4_PSICU</name>
<gene>
    <name evidence="3" type="ORF">JR316_004544</name>
</gene>
<dbReference type="SMART" id="SM01111">
    <property type="entry name" value="CVNH"/>
    <property type="match status" value="2"/>
</dbReference>
<dbReference type="SUPFAM" id="SSF51322">
    <property type="entry name" value="Cyanovirin-N"/>
    <property type="match status" value="2"/>
</dbReference>
<feature type="region of interest" description="Disordered" evidence="1">
    <location>
        <begin position="420"/>
        <end position="444"/>
    </location>
</feature>
<dbReference type="InterPro" id="IPR036673">
    <property type="entry name" value="Cyanovirin-N_sf"/>
</dbReference>
<evidence type="ECO:0000313" key="3">
    <source>
        <dbReference type="EMBL" id="KAG5170157.1"/>
    </source>
</evidence>
<dbReference type="InterPro" id="IPR011058">
    <property type="entry name" value="Cyanovirin-N"/>
</dbReference>